<organism evidence="1 2">
    <name type="scientific">Alistipes timonensis JC136</name>
    <dbReference type="NCBI Taxonomy" id="1033731"/>
    <lineage>
        <taxon>Bacteria</taxon>
        <taxon>Pseudomonadati</taxon>
        <taxon>Bacteroidota</taxon>
        <taxon>Bacteroidia</taxon>
        <taxon>Bacteroidales</taxon>
        <taxon>Rikenellaceae</taxon>
        <taxon>Alistipes</taxon>
    </lineage>
</organism>
<name>A0A1H3X3A0_9BACT</name>
<sequence>MAVVGTNDWFDIAYGNGIYVAVGENGYVTTSTDGKTWTTPKQVGTTRWSKVVFGNGLFFAMTNTSYLASSVNGITWTTPQKANVSGSANSIAYGEGKLVLACYSGNLWTSTDNGQTCNNTYHYSSDTWKIVTYANGKFVAVSTNGYAISSVDGETWENRISAINSYYPPVDIAYGNGKFVIVGGKGRLSASEDAITWTGTQYIQNLDFKCIVYSKGNNGTFVAIGSLYENSKYVYYMTTSTDGVTWTTKEPLKDESGTAVTYAYGMVAMP</sequence>
<evidence type="ECO:0000313" key="2">
    <source>
        <dbReference type="Proteomes" id="UP000183253"/>
    </source>
</evidence>
<keyword evidence="2" id="KW-1185">Reference proteome</keyword>
<dbReference type="CDD" id="cd15482">
    <property type="entry name" value="Sialidase_non-viral"/>
    <property type="match status" value="1"/>
</dbReference>
<dbReference type="Gene3D" id="2.130.10.10">
    <property type="entry name" value="YVTN repeat-like/Quinoprotein amine dehydrogenase"/>
    <property type="match status" value="1"/>
</dbReference>
<proteinExistence type="predicted"/>
<reference evidence="1 2" key="1">
    <citation type="submission" date="2016-10" db="EMBL/GenBank/DDBJ databases">
        <authorList>
            <person name="de Groot N.N."/>
        </authorList>
    </citation>
    <scope>NUCLEOTIDE SEQUENCE [LARGE SCALE GENOMIC DNA]</scope>
    <source>
        <strain evidence="1 2">DSM 25383</strain>
    </source>
</reference>
<accession>A0A1H3X3A0</accession>
<dbReference type="Proteomes" id="UP000183253">
    <property type="component" value="Unassembled WGS sequence"/>
</dbReference>
<dbReference type="OrthoDB" id="1050701at2"/>
<dbReference type="SUPFAM" id="SSF50939">
    <property type="entry name" value="Sialidases"/>
    <property type="match status" value="1"/>
</dbReference>
<dbReference type="RefSeq" id="WP_143029330.1">
    <property type="nucleotide sequence ID" value="NZ_CAEG01000001.1"/>
</dbReference>
<dbReference type="AlphaFoldDB" id="A0A1H3X3A0"/>
<dbReference type="STRING" id="1033731.SAMN05444145_10194"/>
<dbReference type="InterPro" id="IPR015943">
    <property type="entry name" value="WD40/YVTN_repeat-like_dom_sf"/>
</dbReference>
<dbReference type="InterPro" id="IPR036278">
    <property type="entry name" value="Sialidase_sf"/>
</dbReference>
<gene>
    <name evidence="1" type="ORF">SAMN05444145_10194</name>
</gene>
<protein>
    <recommendedName>
        <fullName evidence="3">BNR/Asp-box repeat-containing protein</fullName>
    </recommendedName>
</protein>
<evidence type="ECO:0008006" key="3">
    <source>
        <dbReference type="Google" id="ProtNLM"/>
    </source>
</evidence>
<dbReference type="EMBL" id="FNRI01000001">
    <property type="protein sequence ID" value="SDZ93879.1"/>
    <property type="molecule type" value="Genomic_DNA"/>
</dbReference>
<evidence type="ECO:0000313" key="1">
    <source>
        <dbReference type="EMBL" id="SDZ93879.1"/>
    </source>
</evidence>